<dbReference type="InParanoid" id="A0A7X0MVT4"/>
<dbReference type="Proteomes" id="UP000528457">
    <property type="component" value="Unassembled WGS sequence"/>
</dbReference>
<protein>
    <submittedName>
        <fullName evidence="3">Exonuclease III</fullName>
    </submittedName>
</protein>
<feature type="chain" id="PRO_5031273180" evidence="1">
    <location>
        <begin position="23"/>
        <end position="386"/>
    </location>
</feature>
<feature type="signal peptide" evidence="1">
    <location>
        <begin position="1"/>
        <end position="22"/>
    </location>
</feature>
<organism evidence="3 4">
    <name type="scientific">Pseudoteredinibacter isoporae</name>
    <dbReference type="NCBI Taxonomy" id="570281"/>
    <lineage>
        <taxon>Bacteria</taxon>
        <taxon>Pseudomonadati</taxon>
        <taxon>Pseudomonadota</taxon>
        <taxon>Gammaproteobacteria</taxon>
        <taxon>Cellvibrionales</taxon>
        <taxon>Cellvibrionaceae</taxon>
        <taxon>Pseudoteredinibacter</taxon>
    </lineage>
</organism>
<dbReference type="GO" id="GO:0004527">
    <property type="term" value="F:exonuclease activity"/>
    <property type="evidence" value="ECO:0007669"/>
    <property type="project" value="UniProtKB-KW"/>
</dbReference>
<name>A0A7X0MVT4_9GAMM</name>
<evidence type="ECO:0000256" key="1">
    <source>
        <dbReference type="SAM" id="SignalP"/>
    </source>
</evidence>
<dbReference type="InterPro" id="IPR005135">
    <property type="entry name" value="Endo/exonuclease/phosphatase"/>
</dbReference>
<keyword evidence="3" id="KW-0378">Hydrolase</keyword>
<evidence type="ECO:0000313" key="3">
    <source>
        <dbReference type="EMBL" id="MBB6521460.1"/>
    </source>
</evidence>
<keyword evidence="1" id="KW-0732">Signal</keyword>
<accession>A0A7X0MVT4</accession>
<feature type="domain" description="Endonuclease/exonuclease/phosphatase" evidence="2">
    <location>
        <begin position="127"/>
        <end position="376"/>
    </location>
</feature>
<reference evidence="3 4" key="1">
    <citation type="submission" date="2020-08" db="EMBL/GenBank/DDBJ databases">
        <title>Genomic Encyclopedia of Type Strains, Phase IV (KMG-IV): sequencing the most valuable type-strain genomes for metagenomic binning, comparative biology and taxonomic classification.</title>
        <authorList>
            <person name="Goeker M."/>
        </authorList>
    </citation>
    <scope>NUCLEOTIDE SEQUENCE [LARGE SCALE GENOMIC DNA]</scope>
    <source>
        <strain evidence="3 4">DSM 22368</strain>
    </source>
</reference>
<dbReference type="Pfam" id="PF03372">
    <property type="entry name" value="Exo_endo_phos"/>
    <property type="match status" value="1"/>
</dbReference>
<gene>
    <name evidence="3" type="ORF">HNR48_001738</name>
</gene>
<keyword evidence="3" id="KW-0269">Exonuclease</keyword>
<sequence>MRTSYRIFFFLFVFWTSASVSADLSVGDRVTLVKRDQGVPAHPAEGDFNVSFRFTPGSEVKIEAIGHWLKVSGEATDGRGSIGWIAKRYVANSHGQNLPEVTLASELDWCPPKGSSEKHPSGRLRIASWNIENLHAKNGESVYPDSVKRRDVDYERIKCYIRRLDADILAVQEVDGEEALKRIVDTDVYDIVVSKRDADQNTGFAYKKGLNVTPREDFKALNIERERRGTRIDLEHNGKTIRLMSVHLKSGCFSNESSSINYACQVLQKQVPVLEQWIDESARLADGFIILGDFNRRVNAVGDLVWRAWDDREPANADLTSITADMPISCRDNRYTTFIDHIVLDKRAANWFDQASFRHVNFRQADKRKWNKISDHCPIVGELWVE</sequence>
<dbReference type="AlphaFoldDB" id="A0A7X0MVT4"/>
<evidence type="ECO:0000259" key="2">
    <source>
        <dbReference type="Pfam" id="PF03372"/>
    </source>
</evidence>
<evidence type="ECO:0000313" key="4">
    <source>
        <dbReference type="Proteomes" id="UP000528457"/>
    </source>
</evidence>
<dbReference type="RefSeq" id="WP_166848440.1">
    <property type="nucleotide sequence ID" value="NZ_JAAONY010000001.1"/>
</dbReference>
<dbReference type="EMBL" id="JACHHT010000001">
    <property type="protein sequence ID" value="MBB6521460.1"/>
    <property type="molecule type" value="Genomic_DNA"/>
</dbReference>
<dbReference type="SUPFAM" id="SSF56219">
    <property type="entry name" value="DNase I-like"/>
    <property type="match status" value="1"/>
</dbReference>
<dbReference type="Gene3D" id="3.60.10.10">
    <property type="entry name" value="Endonuclease/exonuclease/phosphatase"/>
    <property type="match status" value="1"/>
</dbReference>
<dbReference type="InterPro" id="IPR036691">
    <property type="entry name" value="Endo/exonu/phosph_ase_sf"/>
</dbReference>
<keyword evidence="3" id="KW-0540">Nuclease</keyword>
<comment type="caution">
    <text evidence="3">The sequence shown here is derived from an EMBL/GenBank/DDBJ whole genome shotgun (WGS) entry which is preliminary data.</text>
</comment>
<proteinExistence type="predicted"/>
<keyword evidence="4" id="KW-1185">Reference proteome</keyword>